<gene>
    <name evidence="2" type="ORF">E6C48_08740</name>
</gene>
<dbReference type="Gene3D" id="3.40.50.2020">
    <property type="match status" value="1"/>
</dbReference>
<dbReference type="RefSeq" id="WP_136356174.1">
    <property type="nucleotide sequence ID" value="NZ_SSNY01000004.1"/>
</dbReference>
<proteinExistence type="predicted"/>
<dbReference type="SUPFAM" id="SSF53271">
    <property type="entry name" value="PRTase-like"/>
    <property type="match status" value="1"/>
</dbReference>
<dbReference type="CDD" id="cd06223">
    <property type="entry name" value="PRTases_typeI"/>
    <property type="match status" value="1"/>
</dbReference>
<evidence type="ECO:0000313" key="2">
    <source>
        <dbReference type="EMBL" id="THF57823.1"/>
    </source>
</evidence>
<dbReference type="Gene3D" id="3.30.1310.20">
    <property type="entry name" value="PRTase-like"/>
    <property type="match status" value="1"/>
</dbReference>
<dbReference type="EMBL" id="SSNY01000004">
    <property type="protein sequence ID" value="THF57823.1"/>
    <property type="molecule type" value="Genomic_DNA"/>
</dbReference>
<feature type="domain" description="Phosphoribosyltransferase" evidence="1">
    <location>
        <begin position="9"/>
        <end position="143"/>
    </location>
</feature>
<dbReference type="Pfam" id="PF00156">
    <property type="entry name" value="Pribosyltran"/>
    <property type="match status" value="1"/>
</dbReference>
<reference evidence="2 3" key="1">
    <citation type="submission" date="2019-04" db="EMBL/GenBank/DDBJ databases">
        <title>Mesorhizobium composti sp. nov., isolated from compost.</title>
        <authorList>
            <person name="Lin S.-Y."/>
            <person name="Hameed A."/>
            <person name="Hsieh Y.-T."/>
            <person name="Young C.-C."/>
        </authorList>
    </citation>
    <scope>NUCLEOTIDE SEQUENCE [LARGE SCALE GENOMIC DNA]</scope>
    <source>
        <strain evidence="2 3">CC-YTH430</strain>
    </source>
</reference>
<evidence type="ECO:0000313" key="3">
    <source>
        <dbReference type="Proteomes" id="UP000306441"/>
    </source>
</evidence>
<evidence type="ECO:0000259" key="1">
    <source>
        <dbReference type="Pfam" id="PF00156"/>
    </source>
</evidence>
<protein>
    <recommendedName>
        <fullName evidence="1">Phosphoribosyltransferase domain-containing protein</fullName>
    </recommendedName>
</protein>
<keyword evidence="3" id="KW-1185">Reference proteome</keyword>
<accession>A0ABY2QAQ5</accession>
<dbReference type="Proteomes" id="UP000306441">
    <property type="component" value="Unassembled WGS sequence"/>
</dbReference>
<dbReference type="InterPro" id="IPR000836">
    <property type="entry name" value="PRTase_dom"/>
</dbReference>
<name>A0ABY2QAQ5_9HYPH</name>
<comment type="caution">
    <text evidence="2">The sequence shown here is derived from an EMBL/GenBank/DDBJ whole genome shotgun (WGS) entry which is preliminary data.</text>
</comment>
<organism evidence="2 3">
    <name type="scientific">Ollibium composti</name>
    <dbReference type="NCBI Taxonomy" id="2675109"/>
    <lineage>
        <taxon>Bacteria</taxon>
        <taxon>Pseudomonadati</taxon>
        <taxon>Pseudomonadota</taxon>
        <taxon>Alphaproteobacteria</taxon>
        <taxon>Hyphomicrobiales</taxon>
        <taxon>Phyllobacteriaceae</taxon>
        <taxon>Ollibium</taxon>
    </lineage>
</organism>
<dbReference type="InterPro" id="IPR029057">
    <property type="entry name" value="PRTase-like"/>
</dbReference>
<sequence>MFEDRREAGRKLAAALAKLNLRDPVALALPRGGVPVAAEIAGVLAAPLDLVIVRKVGVPGNAELAAAAIVDGEPPDIVLNREVIEACRLSDDSLAALVARERPELARRRAVYLGKRRPASVAGKTAILIDDGAATGTSMKAAGHPRAMPGS</sequence>